<comment type="caution">
    <text evidence="3">The sequence shown here is derived from an EMBL/GenBank/DDBJ whole genome shotgun (WGS) entry which is preliminary data.</text>
</comment>
<feature type="transmembrane region" description="Helical" evidence="1">
    <location>
        <begin position="12"/>
        <end position="35"/>
    </location>
</feature>
<dbReference type="EMBL" id="RCCB01000010">
    <property type="protein sequence ID" value="RLJ34775.1"/>
    <property type="molecule type" value="Genomic_DNA"/>
</dbReference>
<evidence type="ECO:0000256" key="1">
    <source>
        <dbReference type="SAM" id="Phobius"/>
    </source>
</evidence>
<organism evidence="3 5">
    <name type="scientific">Flavobacterium lindanitolerans</name>
    <dbReference type="NCBI Taxonomy" id="428988"/>
    <lineage>
        <taxon>Bacteria</taxon>
        <taxon>Pseudomonadati</taxon>
        <taxon>Bacteroidota</taxon>
        <taxon>Flavobacteriia</taxon>
        <taxon>Flavobacteriales</taxon>
        <taxon>Flavobacteriaceae</taxon>
        <taxon>Flavobacterium</taxon>
    </lineage>
</organism>
<reference evidence="2 4" key="1">
    <citation type="submission" date="2017-12" db="EMBL/GenBank/DDBJ databases">
        <title>Genomic Encyclopedia of Type Strains, Phase III (KMG-III): the genomes of soil and plant-associated and newly described type strains.</title>
        <authorList>
            <person name="Whitman W."/>
        </authorList>
    </citation>
    <scope>NUCLEOTIDE SEQUENCE [LARGE SCALE GENOMIC DNA]</scope>
    <source>
        <strain evidence="2 4">IP-10</strain>
    </source>
</reference>
<evidence type="ECO:0000313" key="4">
    <source>
        <dbReference type="Proteomes" id="UP000233767"/>
    </source>
</evidence>
<keyword evidence="1" id="KW-1133">Transmembrane helix</keyword>
<dbReference type="Proteomes" id="UP000233767">
    <property type="component" value="Unassembled WGS sequence"/>
</dbReference>
<name>A0A497V2M5_9FLAO</name>
<evidence type="ECO:0000313" key="5">
    <source>
        <dbReference type="Proteomes" id="UP000275027"/>
    </source>
</evidence>
<gene>
    <name evidence="2" type="ORF">B0G92_1368</name>
    <name evidence="3" type="ORF">CLV50_0136</name>
</gene>
<dbReference type="AlphaFoldDB" id="A0A497V2M5"/>
<keyword evidence="4" id="KW-1185">Reference proteome</keyword>
<evidence type="ECO:0000313" key="2">
    <source>
        <dbReference type="EMBL" id="PKW29724.1"/>
    </source>
</evidence>
<keyword evidence="1" id="KW-0812">Transmembrane</keyword>
<reference evidence="3 5" key="2">
    <citation type="submission" date="2018-10" db="EMBL/GenBank/DDBJ databases">
        <title>Genomic Encyclopedia of Archaeal and Bacterial Type Strains, Phase II (KMG-II): from individual species to whole genera.</title>
        <authorList>
            <person name="Goeker M."/>
        </authorList>
    </citation>
    <scope>NUCLEOTIDE SEQUENCE [LARGE SCALE GENOMIC DNA]</scope>
    <source>
        <strain evidence="3 5">DSM 21886</strain>
    </source>
</reference>
<sequence length="48" mass="5780">MNNCNTIKLKSIIFYYIININVYTLKYLLLKLIILKIPVNLLLKRLNR</sequence>
<proteinExistence type="predicted"/>
<evidence type="ECO:0000313" key="3">
    <source>
        <dbReference type="EMBL" id="RLJ34775.1"/>
    </source>
</evidence>
<protein>
    <submittedName>
        <fullName evidence="3">Uncharacterized protein</fullName>
    </submittedName>
</protein>
<dbReference type="EMBL" id="PJND01000007">
    <property type="protein sequence ID" value="PKW29724.1"/>
    <property type="molecule type" value="Genomic_DNA"/>
</dbReference>
<dbReference type="Proteomes" id="UP000275027">
    <property type="component" value="Unassembled WGS sequence"/>
</dbReference>
<accession>A0A497V2M5</accession>
<keyword evidence="1" id="KW-0472">Membrane</keyword>